<dbReference type="PROSITE" id="PS51462">
    <property type="entry name" value="NUDIX"/>
    <property type="match status" value="1"/>
</dbReference>
<comment type="caution">
    <text evidence="4">The sequence shown here is derived from an EMBL/GenBank/DDBJ whole genome shotgun (WGS) entry which is preliminary data.</text>
</comment>
<evidence type="ECO:0000256" key="1">
    <source>
        <dbReference type="ARBA" id="ARBA00001946"/>
    </source>
</evidence>
<protein>
    <submittedName>
        <fullName evidence="4">DNA mismatch repair protein MutT</fullName>
    </submittedName>
</protein>
<evidence type="ECO:0000313" key="4">
    <source>
        <dbReference type="EMBL" id="GLQ34249.1"/>
    </source>
</evidence>
<proteinExistence type="predicted"/>
<keyword evidence="5" id="KW-1185">Reference proteome</keyword>
<dbReference type="PANTHER" id="PTHR43046">
    <property type="entry name" value="GDP-MANNOSE MANNOSYL HYDROLASE"/>
    <property type="match status" value="1"/>
</dbReference>
<dbReference type="InterPro" id="IPR015797">
    <property type="entry name" value="NUDIX_hydrolase-like_dom_sf"/>
</dbReference>
<keyword evidence="2" id="KW-0378">Hydrolase</keyword>
<evidence type="ECO:0000313" key="5">
    <source>
        <dbReference type="Proteomes" id="UP001156694"/>
    </source>
</evidence>
<dbReference type="CDD" id="cd04688">
    <property type="entry name" value="NUDIX_Hydrolase"/>
    <property type="match status" value="1"/>
</dbReference>
<accession>A0ABQ5VSW4</accession>
<name>A0ABQ5VSW4_9RHOB</name>
<sequence>MTVWRPQQNIQVKALGLVWRKGLLLASEIYLDDGTVKGVRPLGGRLEFGETWREALVREFDEELGVRVEAIGAPLVLENIYTHQGVVGHEITFVSDVSFPTDAYEQDDTIEYFEDNGEKCTARWYDIDQLDRGDLELYPSGLKSKLHERNKISS</sequence>
<dbReference type="SUPFAM" id="SSF55811">
    <property type="entry name" value="Nudix"/>
    <property type="match status" value="1"/>
</dbReference>
<dbReference type="Gene3D" id="3.90.79.10">
    <property type="entry name" value="Nucleoside Triphosphate Pyrophosphohydrolase"/>
    <property type="match status" value="1"/>
</dbReference>
<dbReference type="EMBL" id="BSNN01000002">
    <property type="protein sequence ID" value="GLQ34249.1"/>
    <property type="molecule type" value="Genomic_DNA"/>
</dbReference>
<dbReference type="Proteomes" id="UP001156694">
    <property type="component" value="Unassembled WGS sequence"/>
</dbReference>
<feature type="domain" description="Nudix hydrolase" evidence="3">
    <location>
        <begin position="1"/>
        <end position="148"/>
    </location>
</feature>
<gene>
    <name evidence="4" type="ORF">GCM10007939_05320</name>
</gene>
<dbReference type="RefSeq" id="WP_284375960.1">
    <property type="nucleotide sequence ID" value="NZ_BSNN01000002.1"/>
</dbReference>
<dbReference type="InterPro" id="IPR020084">
    <property type="entry name" value="NUDIX_hydrolase_CS"/>
</dbReference>
<comment type="cofactor">
    <cofactor evidence="1">
        <name>Mg(2+)</name>
        <dbReference type="ChEBI" id="CHEBI:18420"/>
    </cofactor>
</comment>
<dbReference type="Pfam" id="PF00293">
    <property type="entry name" value="NUDIX"/>
    <property type="match status" value="1"/>
</dbReference>
<dbReference type="PROSITE" id="PS00893">
    <property type="entry name" value="NUDIX_BOX"/>
    <property type="match status" value="1"/>
</dbReference>
<organism evidence="4 5">
    <name type="scientific">Amylibacter marinus</name>
    <dbReference type="NCBI Taxonomy" id="1475483"/>
    <lineage>
        <taxon>Bacteria</taxon>
        <taxon>Pseudomonadati</taxon>
        <taxon>Pseudomonadota</taxon>
        <taxon>Alphaproteobacteria</taxon>
        <taxon>Rhodobacterales</taxon>
        <taxon>Paracoccaceae</taxon>
        <taxon>Amylibacter</taxon>
    </lineage>
</organism>
<evidence type="ECO:0000256" key="2">
    <source>
        <dbReference type="ARBA" id="ARBA00022801"/>
    </source>
</evidence>
<reference evidence="5" key="1">
    <citation type="journal article" date="2019" name="Int. J. Syst. Evol. Microbiol.">
        <title>The Global Catalogue of Microorganisms (GCM) 10K type strain sequencing project: providing services to taxonomists for standard genome sequencing and annotation.</title>
        <authorList>
            <consortium name="The Broad Institute Genomics Platform"/>
            <consortium name="The Broad Institute Genome Sequencing Center for Infectious Disease"/>
            <person name="Wu L."/>
            <person name="Ma J."/>
        </authorList>
    </citation>
    <scope>NUCLEOTIDE SEQUENCE [LARGE SCALE GENOMIC DNA]</scope>
    <source>
        <strain evidence="5">NBRC 110140</strain>
    </source>
</reference>
<dbReference type="PANTHER" id="PTHR43046:SF14">
    <property type="entry name" value="MUTT_NUDIX FAMILY PROTEIN"/>
    <property type="match status" value="1"/>
</dbReference>
<dbReference type="InterPro" id="IPR000086">
    <property type="entry name" value="NUDIX_hydrolase_dom"/>
</dbReference>
<evidence type="ECO:0000259" key="3">
    <source>
        <dbReference type="PROSITE" id="PS51462"/>
    </source>
</evidence>